<dbReference type="OrthoDB" id="675004at2"/>
<dbReference type="Proteomes" id="UP000199666">
    <property type="component" value="Unassembled WGS sequence"/>
</dbReference>
<reference evidence="2 3" key="1">
    <citation type="submission" date="2016-10" db="EMBL/GenBank/DDBJ databases">
        <authorList>
            <person name="de Groot N.N."/>
        </authorList>
    </citation>
    <scope>NUCLEOTIDE SEQUENCE [LARGE SCALE GENOMIC DNA]</scope>
    <source>
        <strain evidence="2 3">DSM 18684</strain>
    </source>
</reference>
<dbReference type="STRING" id="414048.SAMN04489864_10824"/>
<dbReference type="SUPFAM" id="SSF47336">
    <property type="entry name" value="ACP-like"/>
    <property type="match status" value="1"/>
</dbReference>
<evidence type="ECO:0000313" key="3">
    <source>
        <dbReference type="Proteomes" id="UP000199666"/>
    </source>
</evidence>
<accession>A0A1I2YRA6</accession>
<organism evidence="2 3">
    <name type="scientific">Pedobacter insulae</name>
    <dbReference type="NCBI Taxonomy" id="414048"/>
    <lineage>
        <taxon>Bacteria</taxon>
        <taxon>Pseudomonadati</taxon>
        <taxon>Bacteroidota</taxon>
        <taxon>Sphingobacteriia</taxon>
        <taxon>Sphingobacteriales</taxon>
        <taxon>Sphingobacteriaceae</taxon>
        <taxon>Pedobacter</taxon>
    </lineage>
</organism>
<gene>
    <name evidence="2" type="ORF">SAMN04489864_10824</name>
</gene>
<dbReference type="AlphaFoldDB" id="A0A1I2YRA6"/>
<keyword evidence="3" id="KW-1185">Reference proteome</keyword>
<dbReference type="Gene3D" id="1.10.1200.10">
    <property type="entry name" value="ACP-like"/>
    <property type="match status" value="1"/>
</dbReference>
<feature type="domain" description="Carrier" evidence="1">
    <location>
        <begin position="20"/>
        <end position="71"/>
    </location>
</feature>
<dbReference type="InterPro" id="IPR009081">
    <property type="entry name" value="PP-bd_ACP"/>
</dbReference>
<dbReference type="EMBL" id="FOPP01000008">
    <property type="protein sequence ID" value="SFH28223.1"/>
    <property type="molecule type" value="Genomic_DNA"/>
</dbReference>
<sequence length="77" mass="8937">MELDQFVEKFAAQFEDTEMGNIHKDVNFKLLDTWDSLTAFSIQMMIEDDYNVKILPQDFKSVGTVEELFALVESKIV</sequence>
<evidence type="ECO:0000313" key="2">
    <source>
        <dbReference type="EMBL" id="SFH28223.1"/>
    </source>
</evidence>
<name>A0A1I2YRA6_9SPHI</name>
<proteinExistence type="predicted"/>
<dbReference type="Pfam" id="PF00550">
    <property type="entry name" value="PP-binding"/>
    <property type="match status" value="1"/>
</dbReference>
<dbReference type="InterPro" id="IPR036736">
    <property type="entry name" value="ACP-like_sf"/>
</dbReference>
<evidence type="ECO:0000259" key="1">
    <source>
        <dbReference type="Pfam" id="PF00550"/>
    </source>
</evidence>
<dbReference type="RefSeq" id="WP_090995145.1">
    <property type="nucleotide sequence ID" value="NZ_FOPP01000008.1"/>
</dbReference>
<protein>
    <submittedName>
        <fullName evidence="2">Acyl carrier protein</fullName>
    </submittedName>
</protein>